<evidence type="ECO:0000313" key="3">
    <source>
        <dbReference type="Proteomes" id="UP001176941"/>
    </source>
</evidence>
<keyword evidence="1" id="KW-0472">Membrane</keyword>
<evidence type="ECO:0000313" key="2">
    <source>
        <dbReference type="EMBL" id="CAI9155461.1"/>
    </source>
</evidence>
<dbReference type="Proteomes" id="UP001176941">
    <property type="component" value="Chromosome 12"/>
</dbReference>
<proteinExistence type="predicted"/>
<sequence length="109" mass="12445">MLEWVAIPFSRGSSRPRDRTCISYIAGGFFTAEPSRKSEHINHTKPSSFIDGRLSLLNYFWLCWVFIAAYRLSLVAAIRDSSQVRYTGFSRRRVRTRLWLAGSVAGGLQ</sequence>
<gene>
    <name evidence="2" type="ORF">MRATA1EN1_LOCUS4423</name>
</gene>
<keyword evidence="3" id="KW-1185">Reference proteome</keyword>
<name>A0ABN8Y6M0_RANTA</name>
<keyword evidence="1" id="KW-1133">Transmembrane helix</keyword>
<dbReference type="EMBL" id="OX459948">
    <property type="protein sequence ID" value="CAI9155461.1"/>
    <property type="molecule type" value="Genomic_DNA"/>
</dbReference>
<protein>
    <submittedName>
        <fullName evidence="2">Uncharacterized protein</fullName>
    </submittedName>
</protein>
<accession>A0ABN8Y6M0</accession>
<keyword evidence="1" id="KW-0812">Transmembrane</keyword>
<evidence type="ECO:0000256" key="1">
    <source>
        <dbReference type="SAM" id="Phobius"/>
    </source>
</evidence>
<organism evidence="2 3">
    <name type="scientific">Rangifer tarandus platyrhynchus</name>
    <name type="common">Svalbard reindeer</name>
    <dbReference type="NCBI Taxonomy" id="3082113"/>
    <lineage>
        <taxon>Eukaryota</taxon>
        <taxon>Metazoa</taxon>
        <taxon>Chordata</taxon>
        <taxon>Craniata</taxon>
        <taxon>Vertebrata</taxon>
        <taxon>Euteleostomi</taxon>
        <taxon>Mammalia</taxon>
        <taxon>Eutheria</taxon>
        <taxon>Laurasiatheria</taxon>
        <taxon>Artiodactyla</taxon>
        <taxon>Ruminantia</taxon>
        <taxon>Pecora</taxon>
        <taxon>Cervidae</taxon>
        <taxon>Odocoileinae</taxon>
        <taxon>Rangifer</taxon>
    </lineage>
</organism>
<reference evidence="2" key="1">
    <citation type="submission" date="2023-04" db="EMBL/GenBank/DDBJ databases">
        <authorList>
            <consortium name="ELIXIR-Norway"/>
        </authorList>
    </citation>
    <scope>NUCLEOTIDE SEQUENCE [LARGE SCALE GENOMIC DNA]</scope>
</reference>
<feature type="transmembrane region" description="Helical" evidence="1">
    <location>
        <begin position="59"/>
        <end position="78"/>
    </location>
</feature>